<accession>A0A4Y2EMM1</accession>
<dbReference type="Proteomes" id="UP000499080">
    <property type="component" value="Unassembled WGS sequence"/>
</dbReference>
<dbReference type="PANTHER" id="PTHR24559:SF444">
    <property type="entry name" value="REVERSE TRANSCRIPTASE DOMAIN-CONTAINING PROTEIN"/>
    <property type="match status" value="1"/>
</dbReference>
<dbReference type="AlphaFoldDB" id="A0A4Y2EMM1"/>
<dbReference type="InterPro" id="IPR053134">
    <property type="entry name" value="RNA-dir_DNA_polymerase"/>
</dbReference>
<sequence>MRHVNEIKTQDKIITTVKRDEKHHIRTEGPPVYCNSRHLDTKRLETTKLEFHYMLDNNIIHLSSSQWASFLHLVQKKVGTFHPYRDYQQLNAITLPARYPIPRITDFNHSLIGKKTSFQMLTDYRHIYKCPCLHLLYKLLQQMKTKKNSHHNHFGTFQFYCNAL</sequence>
<dbReference type="Gene3D" id="3.10.10.10">
    <property type="entry name" value="HIV Type 1 Reverse Transcriptase, subunit A, domain 1"/>
    <property type="match status" value="1"/>
</dbReference>
<name>A0A4Y2EMM1_ARAVE</name>
<dbReference type="GO" id="GO:0071897">
    <property type="term" value="P:DNA biosynthetic process"/>
    <property type="evidence" value="ECO:0007669"/>
    <property type="project" value="UniProtKB-ARBA"/>
</dbReference>
<dbReference type="OrthoDB" id="6429476at2759"/>
<organism evidence="1 2">
    <name type="scientific">Araneus ventricosus</name>
    <name type="common">Orbweaver spider</name>
    <name type="synonym">Epeira ventricosa</name>
    <dbReference type="NCBI Taxonomy" id="182803"/>
    <lineage>
        <taxon>Eukaryota</taxon>
        <taxon>Metazoa</taxon>
        <taxon>Ecdysozoa</taxon>
        <taxon>Arthropoda</taxon>
        <taxon>Chelicerata</taxon>
        <taxon>Arachnida</taxon>
        <taxon>Araneae</taxon>
        <taxon>Araneomorphae</taxon>
        <taxon>Entelegynae</taxon>
        <taxon>Araneoidea</taxon>
        <taxon>Araneidae</taxon>
        <taxon>Araneus</taxon>
    </lineage>
</organism>
<reference evidence="1 2" key="1">
    <citation type="journal article" date="2019" name="Sci. Rep.">
        <title>Orb-weaving spider Araneus ventricosus genome elucidates the spidroin gene catalogue.</title>
        <authorList>
            <person name="Kono N."/>
            <person name="Nakamura H."/>
            <person name="Ohtoshi R."/>
            <person name="Moran D.A.P."/>
            <person name="Shinohara A."/>
            <person name="Yoshida Y."/>
            <person name="Fujiwara M."/>
            <person name="Mori M."/>
            <person name="Tomita M."/>
            <person name="Arakawa K."/>
        </authorList>
    </citation>
    <scope>NUCLEOTIDE SEQUENCE [LARGE SCALE GENOMIC DNA]</scope>
</reference>
<comment type="caution">
    <text evidence="1">The sequence shown here is derived from an EMBL/GenBank/DDBJ whole genome shotgun (WGS) entry which is preliminary data.</text>
</comment>
<gene>
    <name evidence="1" type="ORF">AVEN_78510_1</name>
</gene>
<protein>
    <submittedName>
        <fullName evidence="1">Uncharacterized protein</fullName>
    </submittedName>
</protein>
<dbReference type="EMBL" id="BGPR01000652">
    <property type="protein sequence ID" value="GBM30111.1"/>
    <property type="molecule type" value="Genomic_DNA"/>
</dbReference>
<dbReference type="SUPFAM" id="SSF56672">
    <property type="entry name" value="DNA/RNA polymerases"/>
    <property type="match status" value="1"/>
</dbReference>
<keyword evidence="2" id="KW-1185">Reference proteome</keyword>
<evidence type="ECO:0000313" key="2">
    <source>
        <dbReference type="Proteomes" id="UP000499080"/>
    </source>
</evidence>
<dbReference type="PANTHER" id="PTHR24559">
    <property type="entry name" value="TRANSPOSON TY3-I GAG-POL POLYPROTEIN"/>
    <property type="match status" value="1"/>
</dbReference>
<evidence type="ECO:0000313" key="1">
    <source>
        <dbReference type="EMBL" id="GBM30111.1"/>
    </source>
</evidence>
<proteinExistence type="predicted"/>
<dbReference type="InterPro" id="IPR043502">
    <property type="entry name" value="DNA/RNA_pol_sf"/>
</dbReference>